<dbReference type="Proteomes" id="UP000199045">
    <property type="component" value="Unassembled WGS sequence"/>
</dbReference>
<dbReference type="InterPro" id="IPR027417">
    <property type="entry name" value="P-loop_NTPase"/>
</dbReference>
<gene>
    <name evidence="2" type="ORF">SAMN04488121_111115</name>
</gene>
<sequence>METVVSQGTSRLEAIRRYRRMYKLEDEAMEDVSDIPAHEEDEAIANKRTSAKKAKTKSNNSGIRLDASFPAQVDFDHPYRQLLMAVKTKPFLLIRGVCGSGKSRFARALAYQTCPSHLQENRKPGNFQLLAVQPSWHDNKEILGWTNSYDIFQITPFLHFLIKAWRHPEVPFILCLDEMNLARMEDYFADFLSILESRQFINGKLVSDPFISGVKLKTLLESDPGIWKRLELSINHDLKQFFLSNGIMFPPNLIVIGTANVDESRHPFSMNALDRTMVIELNGIDFYGGIKAPGTELDFPDVPLDNDYLFGDFLQGREAYLSFPLNGDFIVAELYAIDTILSESPYRFGYRVRDDALIYCAHNAKLNANKGNNEWVLTCLDEIILMKVLPRINGSYKYSEKVINGLLRFTKNRYHRSFKRLTYMKNKAEGTDSFSFWS</sequence>
<proteinExistence type="predicted"/>
<dbReference type="RefSeq" id="WP_089837823.1">
    <property type="nucleotide sequence ID" value="NZ_FNBN01000011.1"/>
</dbReference>
<organism evidence="2 3">
    <name type="scientific">Chitinophaga filiformis</name>
    <name type="common">Myxococcus filiformis</name>
    <name type="synonym">Flexibacter filiformis</name>
    <dbReference type="NCBI Taxonomy" id="104663"/>
    <lineage>
        <taxon>Bacteria</taxon>
        <taxon>Pseudomonadati</taxon>
        <taxon>Bacteroidota</taxon>
        <taxon>Chitinophagia</taxon>
        <taxon>Chitinophagales</taxon>
        <taxon>Chitinophagaceae</taxon>
        <taxon>Chitinophaga</taxon>
    </lineage>
</organism>
<evidence type="ECO:0000313" key="3">
    <source>
        <dbReference type="Proteomes" id="UP000199045"/>
    </source>
</evidence>
<dbReference type="SUPFAM" id="SSF52540">
    <property type="entry name" value="P-loop containing nucleoside triphosphate hydrolases"/>
    <property type="match status" value="1"/>
</dbReference>
<feature type="region of interest" description="Disordered" evidence="1">
    <location>
        <begin position="37"/>
        <end position="59"/>
    </location>
</feature>
<protein>
    <recommendedName>
        <fullName evidence="4">AAA domain (Dynein-related subfamily)</fullName>
    </recommendedName>
</protein>
<dbReference type="EMBL" id="FNBN01000011">
    <property type="protein sequence ID" value="SDH35131.1"/>
    <property type="molecule type" value="Genomic_DNA"/>
</dbReference>
<dbReference type="STRING" id="104663.SAMN04488121_111115"/>
<dbReference type="AlphaFoldDB" id="A0A1G8BPP8"/>
<dbReference type="Gene3D" id="3.40.50.300">
    <property type="entry name" value="P-loop containing nucleotide triphosphate hydrolases"/>
    <property type="match status" value="1"/>
</dbReference>
<evidence type="ECO:0000256" key="1">
    <source>
        <dbReference type="SAM" id="MobiDB-lite"/>
    </source>
</evidence>
<name>A0A1G8BPP8_CHIFI</name>
<reference evidence="2 3" key="1">
    <citation type="submission" date="2016-10" db="EMBL/GenBank/DDBJ databases">
        <authorList>
            <person name="de Groot N.N."/>
        </authorList>
    </citation>
    <scope>NUCLEOTIDE SEQUENCE [LARGE SCALE GENOMIC DNA]</scope>
    <source>
        <strain evidence="2 3">DSM 527</strain>
    </source>
</reference>
<evidence type="ECO:0000313" key="2">
    <source>
        <dbReference type="EMBL" id="SDH35131.1"/>
    </source>
</evidence>
<dbReference type="OrthoDB" id="9781481at2"/>
<accession>A0A1G8BPP8</accession>
<evidence type="ECO:0008006" key="4">
    <source>
        <dbReference type="Google" id="ProtNLM"/>
    </source>
</evidence>